<keyword evidence="3" id="KW-1185">Reference proteome</keyword>
<gene>
    <name evidence="2" type="ORF">SAMN05421642_108203</name>
</gene>
<name>A0A239JFC6_9NOCA</name>
<evidence type="ECO:0000256" key="1">
    <source>
        <dbReference type="SAM" id="MobiDB-lite"/>
    </source>
</evidence>
<dbReference type="RefSeq" id="WP_176444306.1">
    <property type="nucleotide sequence ID" value="NZ_FZOW01000008.1"/>
</dbReference>
<dbReference type="InterPro" id="IPR045660">
    <property type="entry name" value="DUF6390"/>
</dbReference>
<accession>A0A239JFC6</accession>
<dbReference type="Proteomes" id="UP000198327">
    <property type="component" value="Unassembled WGS sequence"/>
</dbReference>
<protein>
    <submittedName>
        <fullName evidence="2">Uncharacterized protein</fullName>
    </submittedName>
</protein>
<evidence type="ECO:0000313" key="2">
    <source>
        <dbReference type="EMBL" id="SNT04621.1"/>
    </source>
</evidence>
<evidence type="ECO:0000313" key="3">
    <source>
        <dbReference type="Proteomes" id="UP000198327"/>
    </source>
</evidence>
<organism evidence="2 3">
    <name type="scientific">Rhodococcoides kyotonense</name>
    <dbReference type="NCBI Taxonomy" id="398843"/>
    <lineage>
        <taxon>Bacteria</taxon>
        <taxon>Bacillati</taxon>
        <taxon>Actinomycetota</taxon>
        <taxon>Actinomycetes</taxon>
        <taxon>Mycobacteriales</taxon>
        <taxon>Nocardiaceae</taxon>
        <taxon>Rhodococcoides</taxon>
    </lineage>
</organism>
<reference evidence="3" key="1">
    <citation type="submission" date="2017-06" db="EMBL/GenBank/DDBJ databases">
        <authorList>
            <person name="Varghese N."/>
            <person name="Submissions S."/>
        </authorList>
    </citation>
    <scope>NUCLEOTIDE SEQUENCE [LARGE SCALE GENOMIC DNA]</scope>
    <source>
        <strain evidence="3">JCM 23211</strain>
    </source>
</reference>
<dbReference type="Pfam" id="PF19927">
    <property type="entry name" value="DUF6390"/>
    <property type="match status" value="1"/>
</dbReference>
<feature type="region of interest" description="Disordered" evidence="1">
    <location>
        <begin position="236"/>
        <end position="257"/>
    </location>
</feature>
<proteinExistence type="predicted"/>
<dbReference type="AlphaFoldDB" id="A0A239JFC6"/>
<sequence>MSRGPALFGRYAFPPNELGYCGPPGAGALLEAITNGDGVGRRAREFDGAWTYLDVLARSGGYTDRLDPAVVKAYWVGSDLVDEIDPADLRRRLRVAFAGQPGGILHELRPQDCLAHHSFHVLAVYPWLRMLPRGGAIALSMLQQCRIRWGRVVDRDGDDATVLSRPLLFDGTQLHLGDAVPEQVRWQSAGRALVPDPAEGDLVSLHWSWMCDRLSYDDIGQLERLTDRSLAVANRALRSAHPSPGGTGAPARRSSSD</sequence>
<dbReference type="EMBL" id="FZOW01000008">
    <property type="protein sequence ID" value="SNT04621.1"/>
    <property type="molecule type" value="Genomic_DNA"/>
</dbReference>